<feature type="coiled-coil region" evidence="1">
    <location>
        <begin position="29"/>
        <end position="56"/>
    </location>
</feature>
<accession>A0ABV7KT46</accession>
<evidence type="ECO:0000256" key="1">
    <source>
        <dbReference type="SAM" id="Coils"/>
    </source>
</evidence>
<keyword evidence="1" id="KW-0175">Coiled coil</keyword>
<gene>
    <name evidence="3" type="ORF">ACFOEJ_16455</name>
</gene>
<organism evidence="3 4">
    <name type="scientific">Planomicrobium okeanokoites</name>
    <name type="common">Planococcus okeanokoites</name>
    <name type="synonym">Flavobacterium okeanokoites</name>
    <dbReference type="NCBI Taxonomy" id="244"/>
    <lineage>
        <taxon>Bacteria</taxon>
        <taxon>Bacillati</taxon>
        <taxon>Bacillota</taxon>
        <taxon>Bacilli</taxon>
        <taxon>Bacillales</taxon>
        <taxon>Caryophanaceae</taxon>
        <taxon>Planomicrobium</taxon>
    </lineage>
</organism>
<protein>
    <submittedName>
        <fullName evidence="3">Uncharacterized protein</fullName>
    </submittedName>
</protein>
<dbReference type="Proteomes" id="UP001595625">
    <property type="component" value="Unassembled WGS sequence"/>
</dbReference>
<keyword evidence="2" id="KW-0812">Transmembrane</keyword>
<keyword evidence="2" id="KW-0472">Membrane</keyword>
<sequence length="59" mass="6877">MNLFALSPILLMVFLAIVIVVILFFVAKRASSSGKVTEYERRIQALEEENRRLRENQRP</sequence>
<dbReference type="RefSeq" id="WP_117314302.1">
    <property type="nucleotide sequence ID" value="NZ_JBHRUJ010000023.1"/>
</dbReference>
<evidence type="ECO:0000313" key="4">
    <source>
        <dbReference type="Proteomes" id="UP001595625"/>
    </source>
</evidence>
<proteinExistence type="predicted"/>
<feature type="transmembrane region" description="Helical" evidence="2">
    <location>
        <begin position="6"/>
        <end position="27"/>
    </location>
</feature>
<keyword evidence="2" id="KW-1133">Transmembrane helix</keyword>
<name>A0ABV7KT46_PLAOK</name>
<evidence type="ECO:0000313" key="3">
    <source>
        <dbReference type="EMBL" id="MFC3212667.1"/>
    </source>
</evidence>
<reference evidence="4" key="1">
    <citation type="journal article" date="2019" name="Int. J. Syst. Evol. Microbiol.">
        <title>The Global Catalogue of Microorganisms (GCM) 10K type strain sequencing project: providing services to taxonomists for standard genome sequencing and annotation.</title>
        <authorList>
            <consortium name="The Broad Institute Genomics Platform"/>
            <consortium name="The Broad Institute Genome Sequencing Center for Infectious Disease"/>
            <person name="Wu L."/>
            <person name="Ma J."/>
        </authorList>
    </citation>
    <scope>NUCLEOTIDE SEQUENCE [LARGE SCALE GENOMIC DNA]</scope>
    <source>
        <strain evidence="4">CCM 320</strain>
    </source>
</reference>
<comment type="caution">
    <text evidence="3">The sequence shown here is derived from an EMBL/GenBank/DDBJ whole genome shotgun (WGS) entry which is preliminary data.</text>
</comment>
<evidence type="ECO:0000256" key="2">
    <source>
        <dbReference type="SAM" id="Phobius"/>
    </source>
</evidence>
<keyword evidence="4" id="KW-1185">Reference proteome</keyword>
<dbReference type="EMBL" id="JBHRUJ010000023">
    <property type="protein sequence ID" value="MFC3212667.1"/>
    <property type="molecule type" value="Genomic_DNA"/>
</dbReference>